<proteinExistence type="predicted"/>
<dbReference type="EMBL" id="JBHSDC010000002">
    <property type="protein sequence ID" value="MFC4230585.1"/>
    <property type="molecule type" value="Genomic_DNA"/>
</dbReference>
<sequence length="76" mass="8215">MINFINQQVAERFITTVDSDITIVGAGNPTKLSEITLDQAEIMLACADPNIQLKPAEKPSKKIPPTPPAEGEPTQQ</sequence>
<organism evidence="2 3">
    <name type="scientific">Parasediminibacterium paludis</name>
    <dbReference type="NCBI Taxonomy" id="908966"/>
    <lineage>
        <taxon>Bacteria</taxon>
        <taxon>Pseudomonadati</taxon>
        <taxon>Bacteroidota</taxon>
        <taxon>Chitinophagia</taxon>
        <taxon>Chitinophagales</taxon>
        <taxon>Chitinophagaceae</taxon>
        <taxon>Parasediminibacterium</taxon>
    </lineage>
</organism>
<reference evidence="3" key="1">
    <citation type="journal article" date="2019" name="Int. J. Syst. Evol. Microbiol.">
        <title>The Global Catalogue of Microorganisms (GCM) 10K type strain sequencing project: providing services to taxonomists for standard genome sequencing and annotation.</title>
        <authorList>
            <consortium name="The Broad Institute Genomics Platform"/>
            <consortium name="The Broad Institute Genome Sequencing Center for Infectious Disease"/>
            <person name="Wu L."/>
            <person name="Ma J."/>
        </authorList>
    </citation>
    <scope>NUCLEOTIDE SEQUENCE [LARGE SCALE GENOMIC DNA]</scope>
    <source>
        <strain evidence="3">CECT 8010</strain>
    </source>
</reference>
<gene>
    <name evidence="2" type="ORF">ACFOW1_01695</name>
</gene>
<name>A0ABV8PTL5_9BACT</name>
<evidence type="ECO:0000313" key="2">
    <source>
        <dbReference type="EMBL" id="MFC4230585.1"/>
    </source>
</evidence>
<feature type="region of interest" description="Disordered" evidence="1">
    <location>
        <begin position="51"/>
        <end position="76"/>
    </location>
</feature>
<protein>
    <submittedName>
        <fullName evidence="2">Uncharacterized protein</fullName>
    </submittedName>
</protein>
<dbReference type="Proteomes" id="UP001595906">
    <property type="component" value="Unassembled WGS sequence"/>
</dbReference>
<evidence type="ECO:0000256" key="1">
    <source>
        <dbReference type="SAM" id="MobiDB-lite"/>
    </source>
</evidence>
<keyword evidence="3" id="KW-1185">Reference proteome</keyword>
<accession>A0ABV8PTL5</accession>
<dbReference type="RefSeq" id="WP_379011847.1">
    <property type="nucleotide sequence ID" value="NZ_JBHSDC010000002.1"/>
</dbReference>
<comment type="caution">
    <text evidence="2">The sequence shown here is derived from an EMBL/GenBank/DDBJ whole genome shotgun (WGS) entry which is preliminary data.</text>
</comment>
<evidence type="ECO:0000313" key="3">
    <source>
        <dbReference type="Proteomes" id="UP001595906"/>
    </source>
</evidence>